<proteinExistence type="predicted"/>
<comment type="caution">
    <text evidence="2">The sequence shown here is derived from an EMBL/GenBank/DDBJ whole genome shotgun (WGS) entry which is preliminary data.</text>
</comment>
<protein>
    <submittedName>
        <fullName evidence="2">Uncharacterized protein</fullName>
    </submittedName>
</protein>
<reference evidence="2 3" key="1">
    <citation type="submission" date="2021-01" db="EMBL/GenBank/DDBJ databases">
        <title>Whole genome shotgun sequence of Catellatospora coxensis NBRC 107359.</title>
        <authorList>
            <person name="Komaki H."/>
            <person name="Tamura T."/>
        </authorList>
    </citation>
    <scope>NUCLEOTIDE SEQUENCE [LARGE SCALE GENOMIC DNA]</scope>
    <source>
        <strain evidence="2 3">NBRC 107359</strain>
    </source>
</reference>
<sequence>MRRSSRAAAVTGAAVVLPARGCGTAGEKSLSQPAHPASLVPEQGVRYIRTVPAHDGRGPAPLTTDRPRSRSCAALGKDCQ</sequence>
<evidence type="ECO:0000256" key="1">
    <source>
        <dbReference type="SAM" id="MobiDB-lite"/>
    </source>
</evidence>
<dbReference type="AlphaFoldDB" id="A0A8J3L1L0"/>
<feature type="region of interest" description="Disordered" evidence="1">
    <location>
        <begin position="51"/>
        <end position="80"/>
    </location>
</feature>
<accession>A0A8J3L1L0</accession>
<gene>
    <name evidence="2" type="ORF">Cco03nite_70270</name>
</gene>
<dbReference type="EMBL" id="BONI01000085">
    <property type="protein sequence ID" value="GIG10327.1"/>
    <property type="molecule type" value="Genomic_DNA"/>
</dbReference>
<evidence type="ECO:0000313" key="2">
    <source>
        <dbReference type="EMBL" id="GIG10327.1"/>
    </source>
</evidence>
<name>A0A8J3L1L0_9ACTN</name>
<evidence type="ECO:0000313" key="3">
    <source>
        <dbReference type="Proteomes" id="UP000630887"/>
    </source>
</evidence>
<dbReference type="Proteomes" id="UP000630887">
    <property type="component" value="Unassembled WGS sequence"/>
</dbReference>
<keyword evidence="3" id="KW-1185">Reference proteome</keyword>
<organism evidence="2 3">
    <name type="scientific">Catellatospora coxensis</name>
    <dbReference type="NCBI Taxonomy" id="310354"/>
    <lineage>
        <taxon>Bacteria</taxon>
        <taxon>Bacillati</taxon>
        <taxon>Actinomycetota</taxon>
        <taxon>Actinomycetes</taxon>
        <taxon>Micromonosporales</taxon>
        <taxon>Micromonosporaceae</taxon>
        <taxon>Catellatospora</taxon>
    </lineage>
</organism>